<proteinExistence type="predicted"/>
<keyword evidence="1" id="KW-0812">Transmembrane</keyword>
<sequence length="125" mass="14473">MVIKEKQNSDALLKHSQQCLDDSVDKLDVDIKDKLFKARRHALNQHYHHQQQKAASRWWKNWLPLTSAAVTATLIIGISIQSGLWQSNELVLNDDLELVTALDNIELYDDLDFYQWLAEDELQAS</sequence>
<evidence type="ECO:0008006" key="3">
    <source>
        <dbReference type="Google" id="ProtNLM"/>
    </source>
</evidence>
<protein>
    <recommendedName>
        <fullName evidence="3">DUF3619 family protein</fullName>
    </recommendedName>
</protein>
<dbReference type="InterPro" id="IPR022064">
    <property type="entry name" value="DUF3619"/>
</dbReference>
<dbReference type="Pfam" id="PF12279">
    <property type="entry name" value="DUF3619"/>
    <property type="match status" value="1"/>
</dbReference>
<gene>
    <name evidence="2" type="ORF">MNBD_GAMMA23-909</name>
</gene>
<evidence type="ECO:0000313" key="2">
    <source>
        <dbReference type="EMBL" id="VAW92124.1"/>
    </source>
</evidence>
<name>A0A3B1AE21_9ZZZZ</name>
<keyword evidence="1" id="KW-0472">Membrane</keyword>
<feature type="transmembrane region" description="Helical" evidence="1">
    <location>
        <begin position="62"/>
        <end position="84"/>
    </location>
</feature>
<evidence type="ECO:0000256" key="1">
    <source>
        <dbReference type="SAM" id="Phobius"/>
    </source>
</evidence>
<reference evidence="2" key="1">
    <citation type="submission" date="2018-06" db="EMBL/GenBank/DDBJ databases">
        <authorList>
            <person name="Zhirakovskaya E."/>
        </authorList>
    </citation>
    <scope>NUCLEOTIDE SEQUENCE</scope>
</reference>
<accession>A0A3B1AE21</accession>
<organism evidence="2">
    <name type="scientific">hydrothermal vent metagenome</name>
    <dbReference type="NCBI Taxonomy" id="652676"/>
    <lineage>
        <taxon>unclassified sequences</taxon>
        <taxon>metagenomes</taxon>
        <taxon>ecological metagenomes</taxon>
    </lineage>
</organism>
<dbReference type="AlphaFoldDB" id="A0A3B1AE21"/>
<dbReference type="EMBL" id="UOFT01000022">
    <property type="protein sequence ID" value="VAW92124.1"/>
    <property type="molecule type" value="Genomic_DNA"/>
</dbReference>
<keyword evidence="1" id="KW-1133">Transmembrane helix</keyword>